<sequence>MRVCSIKNSLKVGGAITVNVSNARALARSLCNCDEFRCCDADHAALLPLSRAPGRRQDAARQVPLQPAAFGGTLTARFCRHGFNPFKEIDVSVTSQWIDIAAGNDSFQGYLALPKRGSGPAVIIIQEIFGVNSHIRAVADQYAQDGYVALAPDIFWRTQPRVELTYTGADRDKGIEILQKTDVNLAVADIGASAAALRALPEVKGKIAAIGYCFGGRLAYLAAAQGTIDAGVAYYGGGIQNRLEEASKIKVPMQFHYAELDHGIPIDAVGQVKERFAGRNDVEFHLYPNADHGFNCTDRDSYNPRAAALAHGRTLTFLGEHL</sequence>
<dbReference type="Pfam" id="PF01738">
    <property type="entry name" value="DLH"/>
    <property type="match status" value="1"/>
</dbReference>
<dbReference type="PANTHER" id="PTHR46623">
    <property type="entry name" value="CARBOXYMETHYLENEBUTENOLIDASE-RELATED"/>
    <property type="match status" value="1"/>
</dbReference>
<reference evidence="2" key="1">
    <citation type="submission" date="2021-04" db="EMBL/GenBank/DDBJ databases">
        <authorList>
            <person name="Vanwijnsberghe S."/>
        </authorList>
    </citation>
    <scope>NUCLEOTIDE SEQUENCE</scope>
    <source>
        <strain evidence="2">LMG 31841</strain>
    </source>
</reference>
<accession>A0A9N8X065</accession>
<dbReference type="Proteomes" id="UP000789704">
    <property type="component" value="Unassembled WGS sequence"/>
</dbReference>
<name>A0A9N8X065_9BURK</name>
<dbReference type="Gene3D" id="3.40.50.1820">
    <property type="entry name" value="alpha/beta hydrolase"/>
    <property type="match status" value="1"/>
</dbReference>
<dbReference type="SUPFAM" id="SSF53474">
    <property type="entry name" value="alpha/beta-Hydrolases"/>
    <property type="match status" value="1"/>
</dbReference>
<evidence type="ECO:0000259" key="1">
    <source>
        <dbReference type="Pfam" id="PF01738"/>
    </source>
</evidence>
<dbReference type="GO" id="GO:0016787">
    <property type="term" value="F:hydrolase activity"/>
    <property type="evidence" value="ECO:0007669"/>
    <property type="project" value="InterPro"/>
</dbReference>
<gene>
    <name evidence="2" type="ORF">LMG31841_01476</name>
</gene>
<proteinExistence type="predicted"/>
<organism evidence="2 3">
    <name type="scientific">Paraburkholderia saeva</name>
    <dbReference type="NCBI Taxonomy" id="2777537"/>
    <lineage>
        <taxon>Bacteria</taxon>
        <taxon>Pseudomonadati</taxon>
        <taxon>Pseudomonadota</taxon>
        <taxon>Betaproteobacteria</taxon>
        <taxon>Burkholderiales</taxon>
        <taxon>Burkholderiaceae</taxon>
        <taxon>Paraburkholderia</taxon>
    </lineage>
</organism>
<feature type="domain" description="Dienelactone hydrolase" evidence="1">
    <location>
        <begin position="107"/>
        <end position="321"/>
    </location>
</feature>
<dbReference type="PANTHER" id="PTHR46623:SF6">
    <property type="entry name" value="ALPHA_BETA-HYDROLASES SUPERFAMILY PROTEIN"/>
    <property type="match status" value="1"/>
</dbReference>
<evidence type="ECO:0000313" key="3">
    <source>
        <dbReference type="Proteomes" id="UP000789704"/>
    </source>
</evidence>
<comment type="caution">
    <text evidence="2">The sequence shown here is derived from an EMBL/GenBank/DDBJ whole genome shotgun (WGS) entry which is preliminary data.</text>
</comment>
<protein>
    <recommendedName>
        <fullName evidence="1">Dienelactone hydrolase domain-containing protein</fullName>
    </recommendedName>
</protein>
<dbReference type="AlphaFoldDB" id="A0A9N8X065"/>
<dbReference type="EMBL" id="CAJQZC010000002">
    <property type="protein sequence ID" value="CAG4891760.1"/>
    <property type="molecule type" value="Genomic_DNA"/>
</dbReference>
<keyword evidence="3" id="KW-1185">Reference proteome</keyword>
<dbReference type="InterPro" id="IPR051049">
    <property type="entry name" value="Dienelactone_hydrolase-like"/>
</dbReference>
<dbReference type="InterPro" id="IPR029058">
    <property type="entry name" value="AB_hydrolase_fold"/>
</dbReference>
<evidence type="ECO:0000313" key="2">
    <source>
        <dbReference type="EMBL" id="CAG4891760.1"/>
    </source>
</evidence>
<dbReference type="InterPro" id="IPR002925">
    <property type="entry name" value="Dienelactn_hydro"/>
</dbReference>